<feature type="chain" id="PRO_5011488800" description="DUF3859 domain-containing protein" evidence="1">
    <location>
        <begin position="32"/>
        <end position="178"/>
    </location>
</feature>
<protein>
    <recommendedName>
        <fullName evidence="2">DUF3859 domain-containing protein</fullName>
    </recommendedName>
</protein>
<proteinExistence type="predicted"/>
<keyword evidence="4" id="KW-1185">Reference proteome</keyword>
<evidence type="ECO:0000259" key="2">
    <source>
        <dbReference type="Pfam" id="PF12975"/>
    </source>
</evidence>
<dbReference type="Proteomes" id="UP000199569">
    <property type="component" value="Unassembled WGS sequence"/>
</dbReference>
<feature type="signal peptide" evidence="1">
    <location>
        <begin position="1"/>
        <end position="31"/>
    </location>
</feature>
<gene>
    <name evidence="3" type="ORF">SAMN02927923_01543</name>
</gene>
<dbReference type="Pfam" id="PF12975">
    <property type="entry name" value="DUF3859"/>
    <property type="match status" value="1"/>
</dbReference>
<dbReference type="OrthoDB" id="8116914at2"/>
<feature type="domain" description="DUF3859" evidence="2">
    <location>
        <begin position="66"/>
        <end position="167"/>
    </location>
</feature>
<evidence type="ECO:0000313" key="4">
    <source>
        <dbReference type="Proteomes" id="UP000199569"/>
    </source>
</evidence>
<accession>A0A1G5GK57</accession>
<dbReference type="Gene3D" id="2.60.40.2390">
    <property type="match status" value="1"/>
</dbReference>
<evidence type="ECO:0000313" key="3">
    <source>
        <dbReference type="EMBL" id="SCY51962.1"/>
    </source>
</evidence>
<name>A0A1G5GK57_9HYPH</name>
<sequence length="178" mass="19839">MLLLSKTFTFFSLRTAVAACALGSMMSAVQAEATYIQIIAFGEFGPPPGDSQAPPENVVELFSKVETNKLVRWTNCITAKLGTRMGLLLKHTGANGTHLPVEVELHHPPYTSLDGRTRTVESWSMNLSHQPLYTGWHFDESHELVPGHYIMKIVRQGQIVYSEHFIVVLSRSDCTKHS</sequence>
<dbReference type="AlphaFoldDB" id="A0A1G5GK57"/>
<dbReference type="InterPro" id="IPR024331">
    <property type="entry name" value="DUF3859"/>
</dbReference>
<reference evidence="3 4" key="1">
    <citation type="submission" date="2016-10" db="EMBL/GenBank/DDBJ databases">
        <authorList>
            <person name="de Groot N.N."/>
        </authorList>
    </citation>
    <scope>NUCLEOTIDE SEQUENCE [LARGE SCALE GENOMIC DNA]</scope>
    <source>
        <strain evidence="3 4">CGMCC 1.7666</strain>
    </source>
</reference>
<dbReference type="EMBL" id="FMVJ01000004">
    <property type="protein sequence ID" value="SCY51962.1"/>
    <property type="molecule type" value="Genomic_DNA"/>
</dbReference>
<organism evidence="3 4">
    <name type="scientific">Microvirga guangxiensis</name>
    <dbReference type="NCBI Taxonomy" id="549386"/>
    <lineage>
        <taxon>Bacteria</taxon>
        <taxon>Pseudomonadati</taxon>
        <taxon>Pseudomonadota</taxon>
        <taxon>Alphaproteobacteria</taxon>
        <taxon>Hyphomicrobiales</taxon>
        <taxon>Methylobacteriaceae</taxon>
        <taxon>Microvirga</taxon>
    </lineage>
</organism>
<keyword evidence="1" id="KW-0732">Signal</keyword>
<dbReference type="RefSeq" id="WP_091132943.1">
    <property type="nucleotide sequence ID" value="NZ_FMVJ01000004.1"/>
</dbReference>
<evidence type="ECO:0000256" key="1">
    <source>
        <dbReference type="SAM" id="SignalP"/>
    </source>
</evidence>